<dbReference type="InterPro" id="IPR027417">
    <property type="entry name" value="P-loop_NTPase"/>
</dbReference>
<dbReference type="SUPFAM" id="SSF55681">
    <property type="entry name" value="Class II aaRS and biotin synthetases"/>
    <property type="match status" value="1"/>
</dbReference>
<dbReference type="PANTHER" id="PTHR43382">
    <property type="entry name" value="PROLYL-TRNA SYNTHETASE"/>
    <property type="match status" value="1"/>
</dbReference>
<comment type="caution">
    <text evidence="6">The sequence shown here is derived from an EMBL/GenBank/DDBJ whole genome shotgun (WGS) entry which is preliminary data.</text>
</comment>
<dbReference type="InterPro" id="IPR002314">
    <property type="entry name" value="aa-tRNA-synt_IIb"/>
</dbReference>
<evidence type="ECO:0000256" key="1">
    <source>
        <dbReference type="ARBA" id="ARBA00022598"/>
    </source>
</evidence>
<keyword evidence="3" id="KW-0067">ATP-binding</keyword>
<dbReference type="InterPro" id="IPR045864">
    <property type="entry name" value="aa-tRNA-synth_II/BPL/LPL"/>
</dbReference>
<protein>
    <recommendedName>
        <fullName evidence="5">Aminoacyl-transfer RNA synthetases class-II family profile domain-containing protein</fullName>
    </recommendedName>
</protein>
<dbReference type="InterPro" id="IPR004499">
    <property type="entry name" value="Pro-tRNA-ligase_IIa_arc-type"/>
</dbReference>
<sequence>PWGYGLWENIKKILDKKIKDTGHKNAYFPLFVPLSLLQKEAAHVEGFAKECAVVTHHRLEMVNGKLEPAKNSKLEEPLIVRPTSEMIIGEMFSKWIKSYRDLPLLINQWANIVRWERRTRLFLRTTEFLWQEGHTAHQTKKEALEEVFKMLGEYKDFLENFLAIPVIKGRKTEMEKFPGADDTYCLEAMMQDKKALQTCTSHFLGQNFAKASDIKFSDEKGNLEFNPGLFLKCFISKENLKNNRWLIIDELNRADIDKAFGVLFTTLAGDNVTIPFTKENRPIKIMADYKNVTFSSDSTDNYCYYIPENWRIIATMNTYDKSSLYQMSYAFMRRFAFIMIDIPINGAKISEYIRCWEENTTPEPDLCKNIADLWIGIIKSKRKIGPAIIRDIYNYIKGTALPDFVGAITMFILPQFEGLLEKDIIDAIKNIKKLSFIDDEAKDELDDYASEFFLINKKSFELKKKSSAKREAEEPSD</sequence>
<feature type="domain" description="Aminoacyl-transfer RNA synthetases class-II family profile" evidence="5">
    <location>
        <begin position="1"/>
        <end position="221"/>
    </location>
</feature>
<dbReference type="EMBL" id="LAZR01025280">
    <property type="protein sequence ID" value="KKL72417.1"/>
    <property type="molecule type" value="Genomic_DNA"/>
</dbReference>
<dbReference type="PANTHER" id="PTHR43382:SF2">
    <property type="entry name" value="BIFUNCTIONAL GLUTAMATE_PROLINE--TRNA LIGASE"/>
    <property type="match status" value="1"/>
</dbReference>
<proteinExistence type="predicted"/>
<dbReference type="SUPFAM" id="SSF52540">
    <property type="entry name" value="P-loop containing nucleoside triphosphate hydrolases"/>
    <property type="match status" value="1"/>
</dbReference>
<keyword evidence="4" id="KW-0030">Aminoacyl-tRNA synthetase</keyword>
<dbReference type="InterPro" id="IPR006195">
    <property type="entry name" value="aa-tRNA-synth_II"/>
</dbReference>
<dbReference type="GO" id="GO:0017101">
    <property type="term" value="C:aminoacyl-tRNA synthetase multienzyme complex"/>
    <property type="evidence" value="ECO:0007669"/>
    <property type="project" value="TreeGrafter"/>
</dbReference>
<dbReference type="GO" id="GO:0006433">
    <property type="term" value="P:prolyl-tRNA aminoacylation"/>
    <property type="evidence" value="ECO:0007669"/>
    <property type="project" value="InterPro"/>
</dbReference>
<dbReference type="PROSITE" id="PS50862">
    <property type="entry name" value="AA_TRNA_LIGASE_II"/>
    <property type="match status" value="1"/>
</dbReference>
<accession>A0A0F9HBG6</accession>
<evidence type="ECO:0000313" key="6">
    <source>
        <dbReference type="EMBL" id="KKL72417.1"/>
    </source>
</evidence>
<dbReference type="Gene3D" id="3.30.930.10">
    <property type="entry name" value="Bira Bifunctional Protein, Domain 2"/>
    <property type="match status" value="1"/>
</dbReference>
<evidence type="ECO:0000256" key="3">
    <source>
        <dbReference type="ARBA" id="ARBA00022840"/>
    </source>
</evidence>
<evidence type="ECO:0000256" key="2">
    <source>
        <dbReference type="ARBA" id="ARBA00022741"/>
    </source>
</evidence>
<gene>
    <name evidence="6" type="ORF">LCGC14_2085130</name>
</gene>
<dbReference type="GO" id="GO:0005524">
    <property type="term" value="F:ATP binding"/>
    <property type="evidence" value="ECO:0007669"/>
    <property type="project" value="UniProtKB-KW"/>
</dbReference>
<dbReference type="GO" id="GO:0005737">
    <property type="term" value="C:cytoplasm"/>
    <property type="evidence" value="ECO:0007669"/>
    <property type="project" value="InterPro"/>
</dbReference>
<evidence type="ECO:0000259" key="5">
    <source>
        <dbReference type="PROSITE" id="PS50862"/>
    </source>
</evidence>
<evidence type="ECO:0000256" key="4">
    <source>
        <dbReference type="ARBA" id="ARBA00023146"/>
    </source>
</evidence>
<name>A0A0F9HBG6_9ZZZZ</name>
<reference evidence="6" key="1">
    <citation type="journal article" date="2015" name="Nature">
        <title>Complex archaea that bridge the gap between prokaryotes and eukaryotes.</title>
        <authorList>
            <person name="Spang A."/>
            <person name="Saw J.H."/>
            <person name="Jorgensen S.L."/>
            <person name="Zaremba-Niedzwiedzka K."/>
            <person name="Martijn J."/>
            <person name="Lind A.E."/>
            <person name="van Eijk R."/>
            <person name="Schleper C."/>
            <person name="Guy L."/>
            <person name="Ettema T.J."/>
        </authorList>
    </citation>
    <scope>NUCLEOTIDE SEQUENCE</scope>
</reference>
<dbReference type="GO" id="GO:0016887">
    <property type="term" value="F:ATP hydrolysis activity"/>
    <property type="evidence" value="ECO:0007669"/>
    <property type="project" value="InterPro"/>
</dbReference>
<organism evidence="6">
    <name type="scientific">marine sediment metagenome</name>
    <dbReference type="NCBI Taxonomy" id="412755"/>
    <lineage>
        <taxon>unclassified sequences</taxon>
        <taxon>metagenomes</taxon>
        <taxon>ecological metagenomes</taxon>
    </lineage>
</organism>
<dbReference type="GO" id="GO:0004827">
    <property type="term" value="F:proline-tRNA ligase activity"/>
    <property type="evidence" value="ECO:0007669"/>
    <property type="project" value="InterPro"/>
</dbReference>
<feature type="non-terminal residue" evidence="6">
    <location>
        <position position="1"/>
    </location>
</feature>
<dbReference type="Pfam" id="PF00587">
    <property type="entry name" value="tRNA-synt_2b"/>
    <property type="match status" value="1"/>
</dbReference>
<dbReference type="AlphaFoldDB" id="A0A0F9HBG6"/>
<keyword evidence="2" id="KW-0547">Nucleotide-binding</keyword>
<keyword evidence="1" id="KW-0436">Ligase</keyword>